<organism evidence="2 3">
    <name type="scientific">Acrocarpospora macrocephala</name>
    <dbReference type="NCBI Taxonomy" id="150177"/>
    <lineage>
        <taxon>Bacteria</taxon>
        <taxon>Bacillati</taxon>
        <taxon>Actinomycetota</taxon>
        <taxon>Actinomycetes</taxon>
        <taxon>Streptosporangiales</taxon>
        <taxon>Streptosporangiaceae</taxon>
        <taxon>Acrocarpospora</taxon>
    </lineage>
</organism>
<comment type="caution">
    <text evidence="2">The sequence shown here is derived from an EMBL/GenBank/DDBJ whole genome shotgun (WGS) entry which is preliminary data.</text>
</comment>
<accession>A0A5M3WY45</accession>
<evidence type="ECO:0000313" key="2">
    <source>
        <dbReference type="EMBL" id="GES14407.1"/>
    </source>
</evidence>
<dbReference type="Proteomes" id="UP000331127">
    <property type="component" value="Unassembled WGS sequence"/>
</dbReference>
<evidence type="ECO:0000313" key="3">
    <source>
        <dbReference type="Proteomes" id="UP000331127"/>
    </source>
</evidence>
<dbReference type="AlphaFoldDB" id="A0A5M3WY45"/>
<feature type="compositionally biased region" description="Basic and acidic residues" evidence="1">
    <location>
        <begin position="9"/>
        <end position="26"/>
    </location>
</feature>
<keyword evidence="3" id="KW-1185">Reference proteome</keyword>
<feature type="region of interest" description="Disordered" evidence="1">
    <location>
        <begin position="1"/>
        <end position="31"/>
    </location>
</feature>
<name>A0A5M3WY45_9ACTN</name>
<sequence>MGGHGGGDGGHRDACEGKGRRRHDAEGAGDQAVEFHKYLPAEECSRPYAGRFERRAENPLKIRGGRISARGRVPQVAVDQVELAQGAQDQPVGAENRVTLCDLGILMDQSAEVVAAKNMRGARIGSVAAGWAVRPLGGV</sequence>
<dbReference type="EMBL" id="BLAE01000059">
    <property type="protein sequence ID" value="GES14407.1"/>
    <property type="molecule type" value="Genomic_DNA"/>
</dbReference>
<proteinExistence type="predicted"/>
<protein>
    <submittedName>
        <fullName evidence="2">Uncharacterized protein</fullName>
    </submittedName>
</protein>
<evidence type="ECO:0000256" key="1">
    <source>
        <dbReference type="SAM" id="MobiDB-lite"/>
    </source>
</evidence>
<reference evidence="2 3" key="1">
    <citation type="submission" date="2019-10" db="EMBL/GenBank/DDBJ databases">
        <title>Whole genome shotgun sequence of Acrocarpospora macrocephala NBRC 16266.</title>
        <authorList>
            <person name="Ichikawa N."/>
            <person name="Kimura A."/>
            <person name="Kitahashi Y."/>
            <person name="Komaki H."/>
            <person name="Oguchi A."/>
        </authorList>
    </citation>
    <scope>NUCLEOTIDE SEQUENCE [LARGE SCALE GENOMIC DNA]</scope>
    <source>
        <strain evidence="2 3">NBRC 16266</strain>
    </source>
</reference>
<gene>
    <name evidence="2" type="ORF">Amac_080040</name>
</gene>